<organism evidence="1 2">
    <name type="scientific">Natronosalvus hydrolyticus</name>
    <dbReference type="NCBI Taxonomy" id="2979988"/>
    <lineage>
        <taxon>Archaea</taxon>
        <taxon>Methanobacteriati</taxon>
        <taxon>Methanobacteriota</taxon>
        <taxon>Stenosarchaea group</taxon>
        <taxon>Halobacteria</taxon>
        <taxon>Halobacteriales</taxon>
        <taxon>Natrialbaceae</taxon>
        <taxon>Natronosalvus</taxon>
    </lineage>
</organism>
<reference evidence="1 2" key="1">
    <citation type="submission" date="2022-09" db="EMBL/GenBank/DDBJ databases">
        <title>Enrichment on poylsaccharides allowed isolation of novel metabolic and taxonomic groups of Haloarchaea.</title>
        <authorList>
            <person name="Sorokin D.Y."/>
            <person name="Elcheninov A.G."/>
            <person name="Khizhniak T.V."/>
            <person name="Kolganova T.V."/>
            <person name="Kublanov I.V."/>
        </authorList>
    </citation>
    <scope>NUCLEOTIDE SEQUENCE [LARGE SCALE GENOMIC DNA]</scope>
    <source>
        <strain evidence="1 2">AArc-curdl1</strain>
    </source>
</reference>
<evidence type="ECO:0000313" key="1">
    <source>
        <dbReference type="EMBL" id="MCU4753658.1"/>
    </source>
</evidence>
<comment type="caution">
    <text evidence="1">The sequence shown here is derived from an EMBL/GenBank/DDBJ whole genome shotgun (WGS) entry which is preliminary data.</text>
</comment>
<dbReference type="AlphaFoldDB" id="A0AAP3E7A1"/>
<dbReference type="Proteomes" id="UP001321047">
    <property type="component" value="Unassembled WGS sequence"/>
</dbReference>
<proteinExistence type="predicted"/>
<dbReference type="RefSeq" id="WP_342809968.1">
    <property type="nucleotide sequence ID" value="NZ_JAOPJZ010000019.1"/>
</dbReference>
<sequence>THLLRCAWGCRQQRAAARQPDARQKLDQKPSSLPMVVRRPARSRRSLAVIVPGKPAFPRVTGFVEHDEHRFPARPFVYSSEYLPLEPSVLETSPTPSFITTKSRSGTCNK</sequence>
<evidence type="ECO:0000313" key="2">
    <source>
        <dbReference type="Proteomes" id="UP001321047"/>
    </source>
</evidence>
<name>A0AAP3E7A1_9EURY</name>
<feature type="non-terminal residue" evidence="1">
    <location>
        <position position="1"/>
    </location>
</feature>
<protein>
    <submittedName>
        <fullName evidence="1">Uncharacterized protein</fullName>
    </submittedName>
</protein>
<gene>
    <name evidence="1" type="ORF">OB919_16985</name>
</gene>
<dbReference type="EMBL" id="JAOPJZ010000019">
    <property type="protein sequence ID" value="MCU4753658.1"/>
    <property type="molecule type" value="Genomic_DNA"/>
</dbReference>
<accession>A0AAP3E7A1</accession>
<keyword evidence="2" id="KW-1185">Reference proteome</keyword>